<dbReference type="GO" id="GO:0022627">
    <property type="term" value="C:cytosolic small ribosomal subunit"/>
    <property type="evidence" value="ECO:0007669"/>
    <property type="project" value="TreeGrafter"/>
</dbReference>
<evidence type="ECO:0000256" key="3">
    <source>
        <dbReference type="ARBA" id="ARBA00023274"/>
    </source>
</evidence>
<dbReference type="CDD" id="cd05687">
    <property type="entry name" value="S1_RPS1_repeat_ec1_hs1"/>
    <property type="match status" value="1"/>
</dbReference>
<feature type="domain" description="S1 motif" evidence="5">
    <location>
        <begin position="291"/>
        <end position="360"/>
    </location>
</feature>
<evidence type="ECO:0000256" key="1">
    <source>
        <dbReference type="ARBA" id="ARBA00006767"/>
    </source>
</evidence>
<dbReference type="GO" id="GO:0003735">
    <property type="term" value="F:structural constituent of ribosome"/>
    <property type="evidence" value="ECO:0007669"/>
    <property type="project" value="TreeGrafter"/>
</dbReference>
<feature type="region of interest" description="Disordered" evidence="4">
    <location>
        <begin position="365"/>
        <end position="402"/>
    </location>
</feature>
<keyword evidence="7" id="KW-1185">Reference proteome</keyword>
<feature type="domain" description="S1 motif" evidence="5">
    <location>
        <begin position="29"/>
        <end position="102"/>
    </location>
</feature>
<dbReference type="InterPro" id="IPR012340">
    <property type="entry name" value="NA-bd_OB-fold"/>
</dbReference>
<dbReference type="NCBIfam" id="NF005208">
    <property type="entry name" value="PRK06676.1"/>
    <property type="match status" value="1"/>
</dbReference>
<dbReference type="AlphaFoldDB" id="A0A376GWH5"/>
<dbReference type="PANTHER" id="PTHR10724:SF7">
    <property type="entry name" value="SMALL RIBOSOMAL SUBUNIT PROTEIN BS1C"/>
    <property type="match status" value="1"/>
</dbReference>
<feature type="compositionally biased region" description="Acidic residues" evidence="4">
    <location>
        <begin position="366"/>
        <end position="381"/>
    </location>
</feature>
<dbReference type="PRINTS" id="PR00681">
    <property type="entry name" value="RIBOSOMALS1"/>
</dbReference>
<accession>A0A376GWH5</accession>
<dbReference type="InterPro" id="IPR003029">
    <property type="entry name" value="S1_domain"/>
</dbReference>
<dbReference type="GO" id="GO:0006412">
    <property type="term" value="P:translation"/>
    <property type="evidence" value="ECO:0007669"/>
    <property type="project" value="TreeGrafter"/>
</dbReference>
<dbReference type="InterPro" id="IPR035104">
    <property type="entry name" value="Ribosomal_protein_S1-like"/>
</dbReference>
<proteinExistence type="inferred from homology"/>
<name>A0A376GWH5_ENTGA</name>
<dbReference type="SUPFAM" id="SSF50249">
    <property type="entry name" value="Nucleic acid-binding proteins"/>
    <property type="match status" value="4"/>
</dbReference>
<evidence type="ECO:0000256" key="4">
    <source>
        <dbReference type="SAM" id="MobiDB-lite"/>
    </source>
</evidence>
<dbReference type="SMART" id="SM00316">
    <property type="entry name" value="S1"/>
    <property type="match status" value="4"/>
</dbReference>
<keyword evidence="2 6" id="KW-0689">Ribosomal protein</keyword>
<gene>
    <name evidence="6" type="primary">ypfD</name>
    <name evidence="6" type="ORF">NCTC12360_01371</name>
</gene>
<dbReference type="Proteomes" id="UP000254807">
    <property type="component" value="Unassembled WGS sequence"/>
</dbReference>
<dbReference type="EMBL" id="UFYW01000001">
    <property type="protein sequence ID" value="STD82931.1"/>
    <property type="molecule type" value="Genomic_DNA"/>
</dbReference>
<keyword evidence="3" id="KW-0687">Ribonucleoprotein</keyword>
<organism evidence="6 7">
    <name type="scientific">Enterococcus gallinarum</name>
    <dbReference type="NCBI Taxonomy" id="1353"/>
    <lineage>
        <taxon>Bacteria</taxon>
        <taxon>Bacillati</taxon>
        <taxon>Bacillota</taxon>
        <taxon>Bacilli</taxon>
        <taxon>Lactobacillales</taxon>
        <taxon>Enterococcaceae</taxon>
        <taxon>Enterococcus</taxon>
    </lineage>
</organism>
<dbReference type="FunFam" id="2.40.50.140:FF:000051">
    <property type="entry name" value="RNA-binding transcriptional accessory protein"/>
    <property type="match status" value="2"/>
</dbReference>
<evidence type="ECO:0000256" key="2">
    <source>
        <dbReference type="ARBA" id="ARBA00022980"/>
    </source>
</evidence>
<evidence type="ECO:0000313" key="6">
    <source>
        <dbReference type="EMBL" id="STD82931.1"/>
    </source>
</evidence>
<dbReference type="PANTHER" id="PTHR10724">
    <property type="entry name" value="30S RIBOSOMAL PROTEIN S1"/>
    <property type="match status" value="1"/>
</dbReference>
<evidence type="ECO:0000313" key="7">
    <source>
        <dbReference type="Proteomes" id="UP000254807"/>
    </source>
</evidence>
<reference evidence="6 7" key="1">
    <citation type="submission" date="2018-06" db="EMBL/GenBank/DDBJ databases">
        <authorList>
            <consortium name="Pathogen Informatics"/>
            <person name="Doyle S."/>
        </authorList>
    </citation>
    <scope>NUCLEOTIDE SEQUENCE [LARGE SCALE GENOMIC DNA]</scope>
    <source>
        <strain evidence="6 7">NCTC12360</strain>
    </source>
</reference>
<dbReference type="Pfam" id="PF00575">
    <property type="entry name" value="S1"/>
    <property type="match status" value="4"/>
</dbReference>
<dbReference type="InterPro" id="IPR050437">
    <property type="entry name" value="Ribos_protein_bS1-like"/>
</dbReference>
<dbReference type="RefSeq" id="WP_060814800.1">
    <property type="nucleotide sequence ID" value="NZ_JBHULA010000058.1"/>
</dbReference>
<protein>
    <submittedName>
        <fullName evidence="6">Ribosomal protein S1</fullName>
    </submittedName>
</protein>
<dbReference type="Gene3D" id="2.40.50.140">
    <property type="entry name" value="Nucleic acid-binding proteins"/>
    <property type="match status" value="4"/>
</dbReference>
<feature type="domain" description="S1 motif" evidence="5">
    <location>
        <begin position="206"/>
        <end position="274"/>
    </location>
</feature>
<dbReference type="GO" id="GO:0003729">
    <property type="term" value="F:mRNA binding"/>
    <property type="evidence" value="ECO:0007669"/>
    <property type="project" value="UniProtKB-ARBA"/>
</dbReference>
<comment type="similarity">
    <text evidence="1">Belongs to the bacterial ribosomal protein bS1 family.</text>
</comment>
<feature type="domain" description="S1 motif" evidence="5">
    <location>
        <begin position="120"/>
        <end position="185"/>
    </location>
</feature>
<dbReference type="OrthoDB" id="9804077at2"/>
<dbReference type="PROSITE" id="PS50126">
    <property type="entry name" value="S1"/>
    <property type="match status" value="4"/>
</dbReference>
<dbReference type="CDD" id="cd05688">
    <property type="entry name" value="S1_RPS1_repeat_ec3"/>
    <property type="match status" value="1"/>
</dbReference>
<evidence type="ECO:0000259" key="5">
    <source>
        <dbReference type="PROSITE" id="PS50126"/>
    </source>
</evidence>
<sequence>MTEFENNQVENGNESMEAALDNFQEVNVGDIVKGEVLAIEDKQAIVGIEGAGVEGVVPAKELSTLPVEDINEVVKVGDVLELVVISAIGKDKENGSYLLSKRRLDAKKVWEDIEKDFQAGKIIEAPVTNVVKGGLVVDVGVRGFVPASMVEDHFVADFEDYKGKTLTFKIVEIEPSENRLILSHKAVVEAEKEKQKEALLADLYEGQEIEGKVARLTDFGAFVDLGGIDGLVHVSEISHAHVGKPSDVLSVGDTVNVRVLSVDPNKERVSLSIKDTLPGPWSNIEEQAPVGSVLDGVVKRLTSFGAFVEVFPGVEGLIHISQISHKHIATPHEVLHEGDQVQVKVLEVNPTDHRIALSIKALEKAEEAEEVPAEDDYELPEESTGFTMGDILGDALKDNDEE</sequence>
<dbReference type="CDD" id="cd04465">
    <property type="entry name" value="S1_RPS1_repeat_ec2_hs2"/>
    <property type="match status" value="1"/>
</dbReference>